<protein>
    <recommendedName>
        <fullName evidence="1">RNase H type-1 domain-containing protein</fullName>
    </recommendedName>
</protein>
<dbReference type="Pfam" id="PF13456">
    <property type="entry name" value="RVT_3"/>
    <property type="match status" value="1"/>
</dbReference>
<evidence type="ECO:0000313" key="3">
    <source>
        <dbReference type="Proteomes" id="UP000828251"/>
    </source>
</evidence>
<sequence length="77" mass="8774">MARDEFGNRVCGVGKNIVRCCVEQVELWAIYDSLSMGWDAQWRDVETDCALVIKGINGDSRGYGHRDLVIRIQELRS</sequence>
<dbReference type="OrthoDB" id="1002594at2759"/>
<dbReference type="InterPro" id="IPR002156">
    <property type="entry name" value="RNaseH_domain"/>
</dbReference>
<dbReference type="AlphaFoldDB" id="A0A9D3ZWY9"/>
<reference evidence="2 3" key="1">
    <citation type="journal article" date="2021" name="Plant Biotechnol. J.">
        <title>Multi-omics assisted identification of the key and species-specific regulatory components of drought-tolerant mechanisms in Gossypium stocksii.</title>
        <authorList>
            <person name="Yu D."/>
            <person name="Ke L."/>
            <person name="Zhang D."/>
            <person name="Wu Y."/>
            <person name="Sun Y."/>
            <person name="Mei J."/>
            <person name="Sun J."/>
            <person name="Sun Y."/>
        </authorList>
    </citation>
    <scope>NUCLEOTIDE SEQUENCE [LARGE SCALE GENOMIC DNA]</scope>
    <source>
        <strain evidence="3">cv. E1</strain>
        <tissue evidence="2">Leaf</tissue>
    </source>
</reference>
<gene>
    <name evidence="2" type="ORF">J1N35_026293</name>
</gene>
<dbReference type="Proteomes" id="UP000828251">
    <property type="component" value="Unassembled WGS sequence"/>
</dbReference>
<proteinExistence type="predicted"/>
<organism evidence="2 3">
    <name type="scientific">Gossypium stocksii</name>
    <dbReference type="NCBI Taxonomy" id="47602"/>
    <lineage>
        <taxon>Eukaryota</taxon>
        <taxon>Viridiplantae</taxon>
        <taxon>Streptophyta</taxon>
        <taxon>Embryophyta</taxon>
        <taxon>Tracheophyta</taxon>
        <taxon>Spermatophyta</taxon>
        <taxon>Magnoliopsida</taxon>
        <taxon>eudicotyledons</taxon>
        <taxon>Gunneridae</taxon>
        <taxon>Pentapetalae</taxon>
        <taxon>rosids</taxon>
        <taxon>malvids</taxon>
        <taxon>Malvales</taxon>
        <taxon>Malvaceae</taxon>
        <taxon>Malvoideae</taxon>
        <taxon>Gossypium</taxon>
    </lineage>
</organism>
<evidence type="ECO:0000259" key="1">
    <source>
        <dbReference type="Pfam" id="PF13456"/>
    </source>
</evidence>
<dbReference type="GO" id="GO:0003676">
    <property type="term" value="F:nucleic acid binding"/>
    <property type="evidence" value="ECO:0007669"/>
    <property type="project" value="InterPro"/>
</dbReference>
<feature type="domain" description="RNase H type-1" evidence="1">
    <location>
        <begin position="3"/>
        <end position="73"/>
    </location>
</feature>
<name>A0A9D3ZWY9_9ROSI</name>
<comment type="caution">
    <text evidence="2">The sequence shown here is derived from an EMBL/GenBank/DDBJ whole genome shotgun (WGS) entry which is preliminary data.</text>
</comment>
<keyword evidence="3" id="KW-1185">Reference proteome</keyword>
<dbReference type="GO" id="GO:0004523">
    <property type="term" value="F:RNA-DNA hybrid ribonuclease activity"/>
    <property type="evidence" value="ECO:0007669"/>
    <property type="project" value="InterPro"/>
</dbReference>
<evidence type="ECO:0000313" key="2">
    <source>
        <dbReference type="EMBL" id="KAH1073965.1"/>
    </source>
</evidence>
<dbReference type="EMBL" id="JAIQCV010000008">
    <property type="protein sequence ID" value="KAH1073965.1"/>
    <property type="molecule type" value="Genomic_DNA"/>
</dbReference>
<accession>A0A9D3ZWY9</accession>